<dbReference type="Gene3D" id="1.25.40.10">
    <property type="entry name" value="Tetratricopeptide repeat domain"/>
    <property type="match status" value="2"/>
</dbReference>
<evidence type="ECO:0000256" key="2">
    <source>
        <dbReference type="ARBA" id="ARBA00022803"/>
    </source>
</evidence>
<proteinExistence type="predicted"/>
<comment type="caution">
    <text evidence="5">The sequence shown here is derived from an EMBL/GenBank/DDBJ whole genome shotgun (WGS) entry which is preliminary data.</text>
</comment>
<organism evidence="5 6">
    <name type="scientific">Heliobacterium mobile</name>
    <name type="common">Heliobacillus mobilis</name>
    <dbReference type="NCBI Taxonomy" id="28064"/>
    <lineage>
        <taxon>Bacteria</taxon>
        <taxon>Bacillati</taxon>
        <taxon>Bacillota</taxon>
        <taxon>Clostridia</taxon>
        <taxon>Eubacteriales</taxon>
        <taxon>Heliobacteriaceae</taxon>
        <taxon>Heliobacterium</taxon>
    </lineage>
</organism>
<dbReference type="InterPro" id="IPR011990">
    <property type="entry name" value="TPR-like_helical_dom_sf"/>
</dbReference>
<dbReference type="InterPro" id="IPR019734">
    <property type="entry name" value="TPR_rpt"/>
</dbReference>
<dbReference type="PANTHER" id="PTHR44858:SF1">
    <property type="entry name" value="UDP-N-ACETYLGLUCOSAMINE--PEPTIDE N-ACETYLGLUCOSAMINYLTRANSFERASE SPINDLY-RELATED"/>
    <property type="match status" value="1"/>
</dbReference>
<protein>
    <submittedName>
        <fullName evidence="5">Tetratricopeptide repeat protein</fullName>
    </submittedName>
</protein>
<evidence type="ECO:0000256" key="1">
    <source>
        <dbReference type="ARBA" id="ARBA00022737"/>
    </source>
</evidence>
<dbReference type="SUPFAM" id="SSF48452">
    <property type="entry name" value="TPR-like"/>
    <property type="match status" value="1"/>
</dbReference>
<name>A0A6I3SIW1_HELMO</name>
<keyword evidence="6" id="KW-1185">Reference proteome</keyword>
<evidence type="ECO:0000313" key="6">
    <source>
        <dbReference type="Proteomes" id="UP000430670"/>
    </source>
</evidence>
<evidence type="ECO:0000313" key="5">
    <source>
        <dbReference type="EMBL" id="MTV48823.1"/>
    </source>
</evidence>
<dbReference type="PROSITE" id="PS50005">
    <property type="entry name" value="TPR"/>
    <property type="match status" value="2"/>
</dbReference>
<dbReference type="AlphaFoldDB" id="A0A6I3SIW1"/>
<keyword evidence="1" id="KW-0677">Repeat</keyword>
<dbReference type="SMART" id="SM00028">
    <property type="entry name" value="TPR"/>
    <property type="match status" value="4"/>
</dbReference>
<feature type="repeat" description="TPR" evidence="3">
    <location>
        <begin position="134"/>
        <end position="167"/>
    </location>
</feature>
<dbReference type="PANTHER" id="PTHR44858">
    <property type="entry name" value="TETRATRICOPEPTIDE REPEAT PROTEIN 6"/>
    <property type="match status" value="1"/>
</dbReference>
<evidence type="ECO:0000256" key="3">
    <source>
        <dbReference type="PROSITE-ProRule" id="PRU00339"/>
    </source>
</evidence>
<dbReference type="Pfam" id="PF13181">
    <property type="entry name" value="TPR_8"/>
    <property type="match status" value="1"/>
</dbReference>
<feature type="compositionally biased region" description="Polar residues" evidence="4">
    <location>
        <begin position="69"/>
        <end position="82"/>
    </location>
</feature>
<sequence length="262" mass="28927">MRQRGGERVRRPDSLPVALLLVLLSFALAGCGVTVSSQTSVQLQDPSAQAPISLAITSSSSSADGADHLSNSANTQAQPSHKQSGEVVSAEVRQQAVDLFEKGYYIFDVEQGPNRLKESVAFYDQALELDPDCYQAYTGKGIAVAFQGDLNAALRWLDRAIALKPDYAFAYYNKGLALKYHGRFDDALLWFDKALAYDSEHAWTYFGKAAILDSQGKTQECLENLAKSIELMPYCKVTAKEKADDDFSHVKNLPEFKRLVEQ</sequence>
<dbReference type="NCBIfam" id="NF047558">
    <property type="entry name" value="TPR_END_plus"/>
    <property type="match status" value="1"/>
</dbReference>
<dbReference type="Pfam" id="PF13414">
    <property type="entry name" value="TPR_11"/>
    <property type="match status" value="1"/>
</dbReference>
<gene>
    <name evidence="5" type="ORF">GJ688_07490</name>
</gene>
<feature type="region of interest" description="Disordered" evidence="4">
    <location>
        <begin position="59"/>
        <end position="87"/>
    </location>
</feature>
<feature type="repeat" description="TPR" evidence="3">
    <location>
        <begin position="168"/>
        <end position="201"/>
    </location>
</feature>
<dbReference type="PROSITE" id="PS51257">
    <property type="entry name" value="PROKAR_LIPOPROTEIN"/>
    <property type="match status" value="1"/>
</dbReference>
<reference evidence="5 6" key="1">
    <citation type="submission" date="2019-11" db="EMBL/GenBank/DDBJ databases">
        <title>Whole-genome sequence of a the green, strictly anaerobic photosynthetic bacterium Heliobacillus mobilis DSM 6151.</title>
        <authorList>
            <person name="Kyndt J.A."/>
            <person name="Meyer T.E."/>
        </authorList>
    </citation>
    <scope>NUCLEOTIDE SEQUENCE [LARGE SCALE GENOMIC DNA]</scope>
    <source>
        <strain evidence="5 6">DSM 6151</strain>
    </source>
</reference>
<dbReference type="InterPro" id="IPR050498">
    <property type="entry name" value="Ycf3"/>
</dbReference>
<dbReference type="Proteomes" id="UP000430670">
    <property type="component" value="Unassembled WGS sequence"/>
</dbReference>
<evidence type="ECO:0000256" key="4">
    <source>
        <dbReference type="SAM" id="MobiDB-lite"/>
    </source>
</evidence>
<keyword evidence="2 3" id="KW-0802">TPR repeat</keyword>
<accession>A0A6I3SIW1</accession>
<dbReference type="EMBL" id="WNKU01000006">
    <property type="protein sequence ID" value="MTV48823.1"/>
    <property type="molecule type" value="Genomic_DNA"/>
</dbReference>